<gene>
    <name evidence="2" type="ORF">Tci_028598</name>
</gene>
<feature type="region of interest" description="Disordered" evidence="1">
    <location>
        <begin position="144"/>
        <end position="165"/>
    </location>
</feature>
<dbReference type="AlphaFoldDB" id="A0A6L2L6B2"/>
<protein>
    <submittedName>
        <fullName evidence="2">Uncharacterized protein</fullName>
    </submittedName>
</protein>
<evidence type="ECO:0000313" key="2">
    <source>
        <dbReference type="EMBL" id="GEU56620.1"/>
    </source>
</evidence>
<evidence type="ECO:0000256" key="1">
    <source>
        <dbReference type="SAM" id="MobiDB-lite"/>
    </source>
</evidence>
<comment type="caution">
    <text evidence="2">The sequence shown here is derived from an EMBL/GenBank/DDBJ whole genome shotgun (WGS) entry which is preliminary data.</text>
</comment>
<organism evidence="2">
    <name type="scientific">Tanacetum cinerariifolium</name>
    <name type="common">Dalmatian daisy</name>
    <name type="synonym">Chrysanthemum cinerariifolium</name>
    <dbReference type="NCBI Taxonomy" id="118510"/>
    <lineage>
        <taxon>Eukaryota</taxon>
        <taxon>Viridiplantae</taxon>
        <taxon>Streptophyta</taxon>
        <taxon>Embryophyta</taxon>
        <taxon>Tracheophyta</taxon>
        <taxon>Spermatophyta</taxon>
        <taxon>Magnoliopsida</taxon>
        <taxon>eudicotyledons</taxon>
        <taxon>Gunneridae</taxon>
        <taxon>Pentapetalae</taxon>
        <taxon>asterids</taxon>
        <taxon>campanulids</taxon>
        <taxon>Asterales</taxon>
        <taxon>Asteraceae</taxon>
        <taxon>Asteroideae</taxon>
        <taxon>Anthemideae</taxon>
        <taxon>Anthemidinae</taxon>
        <taxon>Tanacetum</taxon>
    </lineage>
</organism>
<dbReference type="EMBL" id="BKCJ010003692">
    <property type="protein sequence ID" value="GEU56620.1"/>
    <property type="molecule type" value="Genomic_DNA"/>
</dbReference>
<sequence length="465" mass="51437">MTTLKFAYTQNMVAFLSKPTKSKGFEQIVDFPNAHTIRYALTVNPTIYTSCIEHFWSTAMAKTINGEAQIHARVDGKNVIITEASIRRDIQLADEEGVDCLPNSTIFEQLALMGLVTLTEHVADEVIYKELGDSLVRAATTASSLEAEQDSGGGPSCQEATRDTTTQTRFKSVSKHFNDSLLTARVESFRDEDNLGEDASKQGMRVDDIDQDEDITLMNVQDDAKIFHIDSKSLNKVSVLVVLDLSKVANLLYSLRDKDILKSKDPQVVSEPFEGTLNKKTLFLIVDGVIQVIAPTTVEQRIAKKNELKARGTLLMALPDKHQLKLNIHNDVKLQKLISQLEILGESISQEDINLKFLRSLPSEWKTHTLIWRNKADLEEQSLDDLFNNLKIYEAEVKGSSTSSQNTQNIAFVSSNNTDSTNKSVSAVPNVSAASSKASVSTLPNVDSLSDVVIYSFFASQSNSP</sequence>
<dbReference type="Pfam" id="PF14223">
    <property type="entry name" value="Retrotran_gag_2"/>
    <property type="match status" value="1"/>
</dbReference>
<proteinExistence type="predicted"/>
<name>A0A6L2L6B2_TANCI</name>
<reference evidence="2" key="1">
    <citation type="journal article" date="2019" name="Sci. Rep.">
        <title>Draft genome of Tanacetum cinerariifolium, the natural source of mosquito coil.</title>
        <authorList>
            <person name="Yamashiro T."/>
            <person name="Shiraishi A."/>
            <person name="Satake H."/>
            <person name="Nakayama K."/>
        </authorList>
    </citation>
    <scope>NUCLEOTIDE SEQUENCE</scope>
</reference>
<accession>A0A6L2L6B2</accession>